<dbReference type="EMBL" id="KZ270006">
    <property type="protein sequence ID" value="OZC08571.1"/>
    <property type="molecule type" value="Genomic_DNA"/>
</dbReference>
<dbReference type="Proteomes" id="UP000242913">
    <property type="component" value="Unassembled WGS sequence"/>
</dbReference>
<sequence length="125" mass="13910">MQIQLVQAQLRSATKDQNGNSRRFTSPMGIIVVAKVFVKRHSTMALSFDKMRETRVVRCPRKKVLPAEHRLRESSMATLCSSGHIILTLLCTKSPSLLSLGSQECDDDENDAREDVTVSVCCLMG</sequence>
<proteinExistence type="predicted"/>
<gene>
    <name evidence="1" type="ORF">X798_04374</name>
</gene>
<keyword evidence="2" id="KW-1185">Reference proteome</keyword>
<name>A0A238BT93_9BILA</name>
<evidence type="ECO:0000313" key="1">
    <source>
        <dbReference type="EMBL" id="OZC08571.1"/>
    </source>
</evidence>
<dbReference type="AlphaFoldDB" id="A0A238BT93"/>
<accession>A0A238BT93</accession>
<evidence type="ECO:0000313" key="2">
    <source>
        <dbReference type="Proteomes" id="UP000242913"/>
    </source>
</evidence>
<protein>
    <submittedName>
        <fullName evidence="1">Uncharacterized protein</fullName>
    </submittedName>
</protein>
<organism evidence="1 2">
    <name type="scientific">Onchocerca flexuosa</name>
    <dbReference type="NCBI Taxonomy" id="387005"/>
    <lineage>
        <taxon>Eukaryota</taxon>
        <taxon>Metazoa</taxon>
        <taxon>Ecdysozoa</taxon>
        <taxon>Nematoda</taxon>
        <taxon>Chromadorea</taxon>
        <taxon>Rhabditida</taxon>
        <taxon>Spirurina</taxon>
        <taxon>Spiruromorpha</taxon>
        <taxon>Filarioidea</taxon>
        <taxon>Onchocercidae</taxon>
        <taxon>Onchocerca</taxon>
    </lineage>
</organism>
<reference evidence="1 2" key="1">
    <citation type="submission" date="2015-12" db="EMBL/GenBank/DDBJ databases">
        <title>Draft genome of the nematode, Onchocerca flexuosa.</title>
        <authorList>
            <person name="Mitreva M."/>
        </authorList>
    </citation>
    <scope>NUCLEOTIDE SEQUENCE [LARGE SCALE GENOMIC DNA]</scope>
    <source>
        <strain evidence="1">Red Deer</strain>
    </source>
</reference>